<name>A0ABP6KCD8_9ACTN</name>
<dbReference type="Proteomes" id="UP001499930">
    <property type="component" value="Unassembled WGS sequence"/>
</dbReference>
<gene>
    <name evidence="3" type="ORF">GCM10017559_11090</name>
</gene>
<feature type="transmembrane region" description="Helical" evidence="2">
    <location>
        <begin position="58"/>
        <end position="78"/>
    </location>
</feature>
<proteinExistence type="predicted"/>
<feature type="compositionally biased region" description="Basic and acidic residues" evidence="1">
    <location>
        <begin position="1"/>
        <end position="22"/>
    </location>
</feature>
<evidence type="ECO:0000256" key="2">
    <source>
        <dbReference type="SAM" id="Phobius"/>
    </source>
</evidence>
<evidence type="ECO:0000313" key="4">
    <source>
        <dbReference type="Proteomes" id="UP001499930"/>
    </source>
</evidence>
<dbReference type="NCBIfam" id="NF041681">
    <property type="entry name" value="HGxxPAAW"/>
    <property type="match status" value="1"/>
</dbReference>
<dbReference type="EMBL" id="BAAAWD010000006">
    <property type="protein sequence ID" value="GAA2992683.1"/>
    <property type="molecule type" value="Genomic_DNA"/>
</dbReference>
<keyword evidence="4" id="KW-1185">Reference proteome</keyword>
<organism evidence="3 4">
    <name type="scientific">Streptosporangium longisporum</name>
    <dbReference type="NCBI Taxonomy" id="46187"/>
    <lineage>
        <taxon>Bacteria</taxon>
        <taxon>Bacillati</taxon>
        <taxon>Actinomycetota</taxon>
        <taxon>Actinomycetes</taxon>
        <taxon>Streptosporangiales</taxon>
        <taxon>Streptosporangiaceae</taxon>
        <taxon>Streptosporangium</taxon>
    </lineage>
</organism>
<protein>
    <submittedName>
        <fullName evidence="3">Uncharacterized protein</fullName>
    </submittedName>
</protein>
<feature type="region of interest" description="Disordered" evidence="1">
    <location>
        <begin position="1"/>
        <end position="28"/>
    </location>
</feature>
<comment type="caution">
    <text evidence="3">The sequence shown here is derived from an EMBL/GenBank/DDBJ whole genome shotgun (WGS) entry which is preliminary data.</text>
</comment>
<evidence type="ECO:0000256" key="1">
    <source>
        <dbReference type="SAM" id="MobiDB-lite"/>
    </source>
</evidence>
<keyword evidence="2" id="KW-1133">Transmembrane helix</keyword>
<evidence type="ECO:0000313" key="3">
    <source>
        <dbReference type="EMBL" id="GAA2992683.1"/>
    </source>
</evidence>
<accession>A0ABP6KCD8</accession>
<feature type="transmembrane region" description="Helical" evidence="2">
    <location>
        <begin position="31"/>
        <end position="51"/>
    </location>
</feature>
<keyword evidence="2" id="KW-0812">Transmembrane</keyword>
<sequence length="101" mass="10329">MTAEENPRATEAGHPRTRETPEGSHGGRASSWLAVTVILLGFAIGGVALCIGPNWTVFWMGAGVCAMGGVLTLVFNVFSDVVVDAPRANTSEGTAGGAVLD</sequence>
<reference evidence="4" key="1">
    <citation type="journal article" date="2019" name="Int. J. Syst. Evol. Microbiol.">
        <title>The Global Catalogue of Microorganisms (GCM) 10K type strain sequencing project: providing services to taxonomists for standard genome sequencing and annotation.</title>
        <authorList>
            <consortium name="The Broad Institute Genomics Platform"/>
            <consortium name="The Broad Institute Genome Sequencing Center for Infectious Disease"/>
            <person name="Wu L."/>
            <person name="Ma J."/>
        </authorList>
    </citation>
    <scope>NUCLEOTIDE SEQUENCE [LARGE SCALE GENOMIC DNA]</scope>
    <source>
        <strain evidence="4">JCM 3106</strain>
    </source>
</reference>
<keyword evidence="2" id="KW-0472">Membrane</keyword>
<dbReference type="RefSeq" id="WP_344889270.1">
    <property type="nucleotide sequence ID" value="NZ_BAAAWD010000006.1"/>
</dbReference>